<dbReference type="EC" id="2.7.11.1" evidence="1"/>
<dbReference type="PANTHER" id="PTHR44167">
    <property type="entry name" value="OVARIAN-SPECIFIC SERINE/THREONINE-PROTEIN KINASE LOK-RELATED"/>
    <property type="match status" value="1"/>
</dbReference>
<protein>
    <recommendedName>
        <fullName evidence="1">non-specific serine/threonine protein kinase</fullName>
        <ecNumber evidence="1">2.7.11.1</ecNumber>
    </recommendedName>
</protein>
<keyword evidence="6 7" id="KW-0067">ATP-binding</keyword>
<keyword evidence="4 7" id="KW-0547">Nucleotide-binding</keyword>
<dbReference type="InterPro" id="IPR000719">
    <property type="entry name" value="Prot_kinase_dom"/>
</dbReference>
<keyword evidence="5" id="KW-0418">Kinase</keyword>
<evidence type="ECO:0000313" key="10">
    <source>
        <dbReference type="EnsemblMetazoa" id="XP_019849948.1"/>
    </source>
</evidence>
<feature type="region of interest" description="Disordered" evidence="8">
    <location>
        <begin position="1"/>
        <end position="21"/>
    </location>
</feature>
<sequence length="402" mass="43979">MSEAESGFGESASQFKSTRDFPSCSTYSTFPQMLDDTKGSTIGPSLAPLSFTSRCIKRSYNDSGTVVCAHQKALNDTDHLTLQVPQIEDHFNVLSKLGEGTFSSVYLASVKTDSSVMVALKHIIPTSSTTRIENEIRCLKIMGDIKPSNFLYHRASKRFQLIDFGLAHHESSSGNKSETRSKGDSKLNNIHVAAEPLRKRKLSSKRSSRSTDERAVSNSGLLCPTRHSMSEVCGFCLGRNGQVAARAGTPGFRAPEVLLKCSHQTTAVDIWSAGVILLCILSQRYPFFRAQDDQSALAQIISLMGSKECTKAAIACGKEMVCCPDVPAADLKCLCHALRKSNQQTTSRPTKKKRPSSPDPEVDPDSFPSSAFDLLYKCLDVNPKTRLTATLALKHPFFEGVR</sequence>
<feature type="binding site" evidence="7">
    <location>
        <position position="121"/>
    </location>
    <ligand>
        <name>ATP</name>
        <dbReference type="ChEBI" id="CHEBI:30616"/>
    </ligand>
</feature>
<dbReference type="GO" id="GO:0044773">
    <property type="term" value="P:mitotic DNA damage checkpoint signaling"/>
    <property type="evidence" value="ECO:0007669"/>
    <property type="project" value="TreeGrafter"/>
</dbReference>
<dbReference type="GeneID" id="100633672"/>
<keyword evidence="11" id="KW-1185">Reference proteome</keyword>
<feature type="compositionally biased region" description="Low complexity" evidence="8">
    <location>
        <begin position="1"/>
        <end position="13"/>
    </location>
</feature>
<keyword evidence="2" id="KW-0723">Serine/threonine-protein kinase</keyword>
<evidence type="ECO:0000256" key="1">
    <source>
        <dbReference type="ARBA" id="ARBA00012513"/>
    </source>
</evidence>
<name>A0AAN0IZR2_AMPQE</name>
<dbReference type="RefSeq" id="XP_019849948.1">
    <property type="nucleotide sequence ID" value="XM_019994389.1"/>
</dbReference>
<reference evidence="10" key="2">
    <citation type="submission" date="2024-06" db="UniProtKB">
        <authorList>
            <consortium name="EnsemblMetazoa"/>
        </authorList>
    </citation>
    <scope>IDENTIFICATION</scope>
</reference>
<keyword evidence="3" id="KW-0808">Transferase</keyword>
<dbReference type="PANTHER" id="PTHR44167:SF23">
    <property type="entry name" value="CDC7 KINASE, ISOFORM A-RELATED"/>
    <property type="match status" value="1"/>
</dbReference>
<dbReference type="AlphaFoldDB" id="A0AAN0IZR2"/>
<feature type="region of interest" description="Disordered" evidence="8">
    <location>
        <begin position="170"/>
        <end position="190"/>
    </location>
</feature>
<evidence type="ECO:0000256" key="6">
    <source>
        <dbReference type="ARBA" id="ARBA00022840"/>
    </source>
</evidence>
<accession>A0AAN0IZR2</accession>
<evidence type="ECO:0000256" key="4">
    <source>
        <dbReference type="ARBA" id="ARBA00022741"/>
    </source>
</evidence>
<feature type="domain" description="Protein kinase" evidence="9">
    <location>
        <begin position="91"/>
        <end position="398"/>
    </location>
</feature>
<feature type="region of interest" description="Disordered" evidence="8">
    <location>
        <begin position="344"/>
        <end position="365"/>
    </location>
</feature>
<feature type="compositionally biased region" description="Basic and acidic residues" evidence="8">
    <location>
        <begin position="170"/>
        <end position="185"/>
    </location>
</feature>
<dbReference type="SUPFAM" id="SSF56112">
    <property type="entry name" value="Protein kinase-like (PK-like)"/>
    <property type="match status" value="1"/>
</dbReference>
<evidence type="ECO:0000256" key="3">
    <source>
        <dbReference type="ARBA" id="ARBA00022679"/>
    </source>
</evidence>
<dbReference type="EnsemblMetazoa" id="XM_019994389.1">
    <property type="protein sequence ID" value="XP_019849948.1"/>
    <property type="gene ID" value="LOC100633672"/>
</dbReference>
<proteinExistence type="predicted"/>
<dbReference type="Pfam" id="PF00069">
    <property type="entry name" value="Pkinase"/>
    <property type="match status" value="1"/>
</dbReference>
<dbReference type="PROSITE" id="PS50011">
    <property type="entry name" value="PROTEIN_KINASE_DOM"/>
    <property type="match status" value="1"/>
</dbReference>
<dbReference type="GO" id="GO:0004674">
    <property type="term" value="F:protein serine/threonine kinase activity"/>
    <property type="evidence" value="ECO:0007669"/>
    <property type="project" value="UniProtKB-KW"/>
</dbReference>
<evidence type="ECO:0000259" key="9">
    <source>
        <dbReference type="PROSITE" id="PS50011"/>
    </source>
</evidence>
<dbReference type="InterPro" id="IPR017441">
    <property type="entry name" value="Protein_kinase_ATP_BS"/>
</dbReference>
<dbReference type="SMART" id="SM00220">
    <property type="entry name" value="S_TKc"/>
    <property type="match status" value="1"/>
</dbReference>
<evidence type="ECO:0000256" key="8">
    <source>
        <dbReference type="SAM" id="MobiDB-lite"/>
    </source>
</evidence>
<reference evidence="11" key="1">
    <citation type="journal article" date="2010" name="Nature">
        <title>The Amphimedon queenslandica genome and the evolution of animal complexity.</title>
        <authorList>
            <person name="Srivastava M."/>
            <person name="Simakov O."/>
            <person name="Chapman J."/>
            <person name="Fahey B."/>
            <person name="Gauthier M.E."/>
            <person name="Mitros T."/>
            <person name="Richards G.S."/>
            <person name="Conaco C."/>
            <person name="Dacre M."/>
            <person name="Hellsten U."/>
            <person name="Larroux C."/>
            <person name="Putnam N.H."/>
            <person name="Stanke M."/>
            <person name="Adamska M."/>
            <person name="Darling A."/>
            <person name="Degnan S.M."/>
            <person name="Oakley T.H."/>
            <person name="Plachetzki D.C."/>
            <person name="Zhai Y."/>
            <person name="Adamski M."/>
            <person name="Calcino A."/>
            <person name="Cummins S.F."/>
            <person name="Goodstein D.M."/>
            <person name="Harris C."/>
            <person name="Jackson D.J."/>
            <person name="Leys S.P."/>
            <person name="Shu S."/>
            <person name="Woodcroft B.J."/>
            <person name="Vervoort M."/>
            <person name="Kosik K.S."/>
            <person name="Manning G."/>
            <person name="Degnan B.M."/>
            <person name="Rokhsar D.S."/>
        </authorList>
    </citation>
    <scope>NUCLEOTIDE SEQUENCE [LARGE SCALE GENOMIC DNA]</scope>
</reference>
<dbReference type="Gene3D" id="1.10.510.10">
    <property type="entry name" value="Transferase(Phosphotransferase) domain 1"/>
    <property type="match status" value="1"/>
</dbReference>
<dbReference type="Gene3D" id="3.30.200.20">
    <property type="entry name" value="Phosphorylase Kinase, domain 1"/>
    <property type="match status" value="1"/>
</dbReference>
<dbReference type="InterPro" id="IPR011009">
    <property type="entry name" value="Kinase-like_dom_sf"/>
</dbReference>
<evidence type="ECO:0000256" key="2">
    <source>
        <dbReference type="ARBA" id="ARBA00022527"/>
    </source>
</evidence>
<dbReference type="Proteomes" id="UP000007879">
    <property type="component" value="Unassembled WGS sequence"/>
</dbReference>
<dbReference type="GO" id="GO:0005634">
    <property type="term" value="C:nucleus"/>
    <property type="evidence" value="ECO:0007669"/>
    <property type="project" value="TreeGrafter"/>
</dbReference>
<organism evidence="10 11">
    <name type="scientific">Amphimedon queenslandica</name>
    <name type="common">Sponge</name>
    <dbReference type="NCBI Taxonomy" id="400682"/>
    <lineage>
        <taxon>Eukaryota</taxon>
        <taxon>Metazoa</taxon>
        <taxon>Porifera</taxon>
        <taxon>Demospongiae</taxon>
        <taxon>Heteroscleromorpha</taxon>
        <taxon>Haplosclerida</taxon>
        <taxon>Niphatidae</taxon>
        <taxon>Amphimedon</taxon>
    </lineage>
</organism>
<dbReference type="GO" id="GO:0005524">
    <property type="term" value="F:ATP binding"/>
    <property type="evidence" value="ECO:0007669"/>
    <property type="project" value="UniProtKB-UniRule"/>
</dbReference>
<evidence type="ECO:0000313" key="11">
    <source>
        <dbReference type="Proteomes" id="UP000007879"/>
    </source>
</evidence>
<evidence type="ECO:0000256" key="5">
    <source>
        <dbReference type="ARBA" id="ARBA00022777"/>
    </source>
</evidence>
<dbReference type="PROSITE" id="PS00107">
    <property type="entry name" value="PROTEIN_KINASE_ATP"/>
    <property type="match status" value="1"/>
</dbReference>
<evidence type="ECO:0000256" key="7">
    <source>
        <dbReference type="PROSITE-ProRule" id="PRU10141"/>
    </source>
</evidence>